<keyword evidence="3" id="KW-1185">Reference proteome</keyword>
<proteinExistence type="predicted"/>
<gene>
    <name evidence="2" type="ORF">G2W53_015353</name>
</gene>
<dbReference type="AlphaFoldDB" id="A0A834WVF2"/>
<evidence type="ECO:0000313" key="3">
    <source>
        <dbReference type="Proteomes" id="UP000634136"/>
    </source>
</evidence>
<organism evidence="2 3">
    <name type="scientific">Senna tora</name>
    <dbReference type="NCBI Taxonomy" id="362788"/>
    <lineage>
        <taxon>Eukaryota</taxon>
        <taxon>Viridiplantae</taxon>
        <taxon>Streptophyta</taxon>
        <taxon>Embryophyta</taxon>
        <taxon>Tracheophyta</taxon>
        <taxon>Spermatophyta</taxon>
        <taxon>Magnoliopsida</taxon>
        <taxon>eudicotyledons</taxon>
        <taxon>Gunneridae</taxon>
        <taxon>Pentapetalae</taxon>
        <taxon>rosids</taxon>
        <taxon>fabids</taxon>
        <taxon>Fabales</taxon>
        <taxon>Fabaceae</taxon>
        <taxon>Caesalpinioideae</taxon>
        <taxon>Cassia clade</taxon>
        <taxon>Senna</taxon>
    </lineage>
</organism>
<protein>
    <submittedName>
        <fullName evidence="2">Uncharacterized protein</fullName>
    </submittedName>
</protein>
<feature type="compositionally biased region" description="Basic and acidic residues" evidence="1">
    <location>
        <begin position="95"/>
        <end position="109"/>
    </location>
</feature>
<accession>A0A834WVF2</accession>
<name>A0A834WVF2_9FABA</name>
<sequence length="109" mass="12008">MEGWSVVAMEYWREGSMKKVGLGYGGLGCGVDATAGGVVSARLWRGNLCLIRRTGSDSRSSSLITRLVLTMRRRSSLCRSIFPRYDRGPSPATSDPHKTRVKDDLSKDL</sequence>
<feature type="region of interest" description="Disordered" evidence="1">
    <location>
        <begin position="82"/>
        <end position="109"/>
    </location>
</feature>
<dbReference type="Proteomes" id="UP000634136">
    <property type="component" value="Unassembled WGS sequence"/>
</dbReference>
<reference evidence="2" key="1">
    <citation type="submission" date="2020-09" db="EMBL/GenBank/DDBJ databases">
        <title>Genome-Enabled Discovery of Anthraquinone Biosynthesis in Senna tora.</title>
        <authorList>
            <person name="Kang S.-H."/>
            <person name="Pandey R.P."/>
            <person name="Lee C.-M."/>
            <person name="Sim J.-S."/>
            <person name="Jeong J.-T."/>
            <person name="Choi B.-S."/>
            <person name="Jung M."/>
            <person name="Ginzburg D."/>
            <person name="Zhao K."/>
            <person name="Won S.Y."/>
            <person name="Oh T.-J."/>
            <person name="Yu Y."/>
            <person name="Kim N.-H."/>
            <person name="Lee O.R."/>
            <person name="Lee T.-H."/>
            <person name="Bashyal P."/>
            <person name="Kim T.-S."/>
            <person name="Lee W.-H."/>
            <person name="Kawkins C."/>
            <person name="Kim C.-K."/>
            <person name="Kim J.S."/>
            <person name="Ahn B.O."/>
            <person name="Rhee S.Y."/>
            <person name="Sohng J.K."/>
        </authorList>
    </citation>
    <scope>NUCLEOTIDE SEQUENCE</scope>
    <source>
        <tissue evidence="2">Leaf</tissue>
    </source>
</reference>
<evidence type="ECO:0000313" key="2">
    <source>
        <dbReference type="EMBL" id="KAF7833020.1"/>
    </source>
</evidence>
<comment type="caution">
    <text evidence="2">The sequence shown here is derived from an EMBL/GenBank/DDBJ whole genome shotgun (WGS) entry which is preliminary data.</text>
</comment>
<evidence type="ECO:0000256" key="1">
    <source>
        <dbReference type="SAM" id="MobiDB-lite"/>
    </source>
</evidence>
<dbReference type="EMBL" id="JAAIUW010000005">
    <property type="protein sequence ID" value="KAF7833020.1"/>
    <property type="molecule type" value="Genomic_DNA"/>
</dbReference>